<proteinExistence type="predicted"/>
<organism evidence="1 2">
    <name type="scientific">Mucilaginibacter polytrichastri</name>
    <dbReference type="NCBI Taxonomy" id="1302689"/>
    <lineage>
        <taxon>Bacteria</taxon>
        <taxon>Pseudomonadati</taxon>
        <taxon>Bacteroidota</taxon>
        <taxon>Sphingobacteriia</taxon>
        <taxon>Sphingobacteriales</taxon>
        <taxon>Sphingobacteriaceae</taxon>
        <taxon>Mucilaginibacter</taxon>
    </lineage>
</organism>
<dbReference type="EMBL" id="MPPL01000001">
    <property type="protein sequence ID" value="OKS85358.1"/>
    <property type="molecule type" value="Genomic_DNA"/>
</dbReference>
<name>A0A1Q5ZUJ6_9SPHI</name>
<protein>
    <submittedName>
        <fullName evidence="1">Uncharacterized protein</fullName>
    </submittedName>
</protein>
<dbReference type="Proteomes" id="UP000186720">
    <property type="component" value="Unassembled WGS sequence"/>
</dbReference>
<reference evidence="1 2" key="1">
    <citation type="submission" date="2016-11" db="EMBL/GenBank/DDBJ databases">
        <title>Whole Genome Sequencing of Mucilaginibacter polytrichastri RG4-7(T) isolated from the moss sample.</title>
        <authorList>
            <person name="Li Y."/>
        </authorList>
    </citation>
    <scope>NUCLEOTIDE SEQUENCE [LARGE SCALE GENOMIC DNA]</scope>
    <source>
        <strain evidence="1 2">RG4-7</strain>
    </source>
</reference>
<dbReference type="STRING" id="1302689.RG47T_0803"/>
<sequence length="111" mass="11776">MKKFILPLTVVVLAAGKQLTSFDPKVSSEKHAASKQATVDIGTFSYLGINYEAYGTAGTHLVTNLIDVNGNAITAHGSYSIVSGRDQGTMNVTFTPNNATSPVTFNGTFYI</sequence>
<comment type="caution">
    <text evidence="1">The sequence shown here is derived from an EMBL/GenBank/DDBJ whole genome shotgun (WGS) entry which is preliminary data.</text>
</comment>
<evidence type="ECO:0000313" key="2">
    <source>
        <dbReference type="Proteomes" id="UP000186720"/>
    </source>
</evidence>
<keyword evidence="2" id="KW-1185">Reference proteome</keyword>
<dbReference type="AlphaFoldDB" id="A0A1Q5ZUJ6"/>
<evidence type="ECO:0000313" key="1">
    <source>
        <dbReference type="EMBL" id="OKS85358.1"/>
    </source>
</evidence>
<accession>A0A1Q5ZUJ6</accession>
<dbReference type="RefSeq" id="WP_074488212.1">
    <property type="nucleotide sequence ID" value="NZ_FPAM01000001.1"/>
</dbReference>
<gene>
    <name evidence="1" type="ORF">RG47T_0803</name>
</gene>